<dbReference type="GO" id="GO:0003677">
    <property type="term" value="F:DNA binding"/>
    <property type="evidence" value="ECO:0007669"/>
    <property type="project" value="UniProtKB-KW"/>
</dbReference>
<dbReference type="Gene3D" id="1.10.10.10">
    <property type="entry name" value="Winged helix-like DNA-binding domain superfamily/Winged helix DNA-binding domain"/>
    <property type="match status" value="1"/>
</dbReference>
<keyword evidence="3" id="KW-0804">Transcription</keyword>
<evidence type="ECO:0000259" key="4">
    <source>
        <dbReference type="PROSITE" id="PS50995"/>
    </source>
</evidence>
<dbReference type="PANTHER" id="PTHR42756">
    <property type="entry name" value="TRANSCRIPTIONAL REGULATOR, MARR"/>
    <property type="match status" value="1"/>
</dbReference>
<dbReference type="GO" id="GO:0003700">
    <property type="term" value="F:DNA-binding transcription factor activity"/>
    <property type="evidence" value="ECO:0007669"/>
    <property type="project" value="InterPro"/>
</dbReference>
<evidence type="ECO:0000256" key="3">
    <source>
        <dbReference type="ARBA" id="ARBA00023163"/>
    </source>
</evidence>
<feature type="domain" description="HTH marR-type" evidence="4">
    <location>
        <begin position="6"/>
        <end position="140"/>
    </location>
</feature>
<organism evidence="5 6">
    <name type="scientific">Lactobacillus paragasseri</name>
    <dbReference type="NCBI Taxonomy" id="2107999"/>
    <lineage>
        <taxon>Bacteria</taxon>
        <taxon>Bacillati</taxon>
        <taxon>Bacillota</taxon>
        <taxon>Bacilli</taxon>
        <taxon>Lactobacillales</taxon>
        <taxon>Lactobacillaceae</taxon>
        <taxon>Lactobacillus</taxon>
    </lineage>
</organism>
<dbReference type="InterPro" id="IPR036388">
    <property type="entry name" value="WH-like_DNA-bd_sf"/>
</dbReference>
<proteinExistence type="predicted"/>
<evidence type="ECO:0000256" key="1">
    <source>
        <dbReference type="ARBA" id="ARBA00023015"/>
    </source>
</evidence>
<dbReference type="EMBL" id="JASOLY010000026">
    <property type="protein sequence ID" value="MDK6869279.1"/>
    <property type="molecule type" value="Genomic_DNA"/>
</dbReference>
<sequence>MLTEKKVELLRFLIKGSERESTSVFNSMLSTYGLTTNQAEVLLILFQSGPLSLKELGQLLICEKGSPSRLVQSLINKGFVDKLVNKKDRRKNVLSLTEKGKLLVPDINEASHRLNLFILQQIDDASSIDQLIKIFKTYLSQTDSGAKIKRRYPEEWK</sequence>
<name>A0AAW6XR15_9LACO</name>
<dbReference type="InterPro" id="IPR000835">
    <property type="entry name" value="HTH_MarR-typ"/>
</dbReference>
<gene>
    <name evidence="5" type="ORF">QP354_09450</name>
</gene>
<dbReference type="AlphaFoldDB" id="A0AAW6XR15"/>
<reference evidence="5" key="1">
    <citation type="submission" date="2023-05" db="EMBL/GenBank/DDBJ databases">
        <title>Cataloging the Phylogenetic Diversity of Human Bladder Bacteria.</title>
        <authorList>
            <person name="Du J."/>
        </authorList>
    </citation>
    <scope>NUCLEOTIDE SEQUENCE</scope>
    <source>
        <strain evidence="5">UMB6975B</strain>
    </source>
</reference>
<accession>A0AAW6XR15</accession>
<keyword evidence="1" id="KW-0805">Transcription regulation</keyword>
<dbReference type="Proteomes" id="UP001232113">
    <property type="component" value="Unassembled WGS sequence"/>
</dbReference>
<evidence type="ECO:0000313" key="5">
    <source>
        <dbReference type="EMBL" id="MDK6869279.1"/>
    </source>
</evidence>
<dbReference type="PANTHER" id="PTHR42756:SF1">
    <property type="entry name" value="TRANSCRIPTIONAL REPRESSOR OF EMRAB OPERON"/>
    <property type="match status" value="1"/>
</dbReference>
<dbReference type="SUPFAM" id="SSF46785">
    <property type="entry name" value="Winged helix' DNA-binding domain"/>
    <property type="match status" value="1"/>
</dbReference>
<comment type="caution">
    <text evidence="5">The sequence shown here is derived from an EMBL/GenBank/DDBJ whole genome shotgun (WGS) entry which is preliminary data.</text>
</comment>
<dbReference type="RefSeq" id="WP_020807723.1">
    <property type="nucleotide sequence ID" value="NZ_BEXI01000014.1"/>
</dbReference>
<keyword evidence="2 5" id="KW-0238">DNA-binding</keyword>
<dbReference type="Pfam" id="PF13463">
    <property type="entry name" value="HTH_27"/>
    <property type="match status" value="1"/>
</dbReference>
<evidence type="ECO:0000313" key="6">
    <source>
        <dbReference type="Proteomes" id="UP001232113"/>
    </source>
</evidence>
<dbReference type="SMART" id="SM00347">
    <property type="entry name" value="HTH_MARR"/>
    <property type="match status" value="1"/>
</dbReference>
<evidence type="ECO:0000256" key="2">
    <source>
        <dbReference type="ARBA" id="ARBA00023125"/>
    </source>
</evidence>
<dbReference type="PROSITE" id="PS50995">
    <property type="entry name" value="HTH_MARR_2"/>
    <property type="match status" value="1"/>
</dbReference>
<dbReference type="InterPro" id="IPR036390">
    <property type="entry name" value="WH_DNA-bd_sf"/>
</dbReference>
<protein>
    <submittedName>
        <fullName evidence="5">Winged helix DNA-binding protein</fullName>
    </submittedName>
</protein>